<comment type="caution">
    <text evidence="1">The sequence shown here is derived from an EMBL/GenBank/DDBJ whole genome shotgun (WGS) entry which is preliminary data.</text>
</comment>
<evidence type="ECO:0000313" key="1">
    <source>
        <dbReference type="EMBL" id="VDI56758.1"/>
    </source>
</evidence>
<reference evidence="1" key="1">
    <citation type="submission" date="2018-11" db="EMBL/GenBank/DDBJ databases">
        <authorList>
            <person name="Alioto T."/>
            <person name="Alioto T."/>
        </authorList>
    </citation>
    <scope>NUCLEOTIDE SEQUENCE</scope>
</reference>
<dbReference type="AlphaFoldDB" id="A0A8B6FZU4"/>
<organism evidence="1 2">
    <name type="scientific">Mytilus galloprovincialis</name>
    <name type="common">Mediterranean mussel</name>
    <dbReference type="NCBI Taxonomy" id="29158"/>
    <lineage>
        <taxon>Eukaryota</taxon>
        <taxon>Metazoa</taxon>
        <taxon>Spiralia</taxon>
        <taxon>Lophotrochozoa</taxon>
        <taxon>Mollusca</taxon>
        <taxon>Bivalvia</taxon>
        <taxon>Autobranchia</taxon>
        <taxon>Pteriomorphia</taxon>
        <taxon>Mytilida</taxon>
        <taxon>Mytiloidea</taxon>
        <taxon>Mytilidae</taxon>
        <taxon>Mytilinae</taxon>
        <taxon>Mytilus</taxon>
    </lineage>
</organism>
<accession>A0A8B6FZU4</accession>
<dbReference type="Proteomes" id="UP000596742">
    <property type="component" value="Unassembled WGS sequence"/>
</dbReference>
<keyword evidence="2" id="KW-1185">Reference proteome</keyword>
<gene>
    <name evidence="1" type="ORF">MGAL_10B067247</name>
</gene>
<proteinExistence type="predicted"/>
<evidence type="ECO:0000313" key="2">
    <source>
        <dbReference type="Proteomes" id="UP000596742"/>
    </source>
</evidence>
<name>A0A8B6FZU4_MYTGA</name>
<sequence>MYEGTAYVCEEKSVYERENRLSLWVCGIEKIDSFCVCERIQSECLDAYMRDRRATTRRGLSRDRVCALYLIILAIQILSRYSDVKTNITMADLQRYGGKRRDVKLQQKLDLLDTKLADVGEKNETNLQDNEYNNTLKEI</sequence>
<protein>
    <submittedName>
        <fullName evidence="1">Uncharacterized protein</fullName>
    </submittedName>
</protein>
<feature type="non-terminal residue" evidence="1">
    <location>
        <position position="139"/>
    </location>
</feature>
<dbReference type="EMBL" id="UYJE01007648">
    <property type="protein sequence ID" value="VDI56758.1"/>
    <property type="molecule type" value="Genomic_DNA"/>
</dbReference>